<gene>
    <name evidence="2" type="ORF">JAAARDRAFT_645606</name>
</gene>
<keyword evidence="3" id="KW-1185">Reference proteome</keyword>
<feature type="region of interest" description="Disordered" evidence="1">
    <location>
        <begin position="144"/>
        <end position="224"/>
    </location>
</feature>
<dbReference type="EMBL" id="KL197716">
    <property type="protein sequence ID" value="KDQ58839.1"/>
    <property type="molecule type" value="Genomic_DNA"/>
</dbReference>
<feature type="region of interest" description="Disordered" evidence="1">
    <location>
        <begin position="21"/>
        <end position="46"/>
    </location>
</feature>
<proteinExistence type="predicted"/>
<feature type="compositionally biased region" description="Polar residues" evidence="1">
    <location>
        <begin position="191"/>
        <end position="201"/>
    </location>
</feature>
<evidence type="ECO:0000313" key="2">
    <source>
        <dbReference type="EMBL" id="KDQ58839.1"/>
    </source>
</evidence>
<name>A0A067PVR6_9AGAM</name>
<protein>
    <submittedName>
        <fullName evidence="2">Uncharacterized protein</fullName>
    </submittedName>
</protein>
<evidence type="ECO:0000256" key="1">
    <source>
        <dbReference type="SAM" id="MobiDB-lite"/>
    </source>
</evidence>
<dbReference type="InParanoid" id="A0A067PVR6"/>
<dbReference type="Proteomes" id="UP000027265">
    <property type="component" value="Unassembled WGS sequence"/>
</dbReference>
<dbReference type="HOGENOM" id="CLU_953350_0_0_1"/>
<feature type="region of interest" description="Disordered" evidence="1">
    <location>
        <begin position="97"/>
        <end position="120"/>
    </location>
</feature>
<organism evidence="2 3">
    <name type="scientific">Jaapia argillacea MUCL 33604</name>
    <dbReference type="NCBI Taxonomy" id="933084"/>
    <lineage>
        <taxon>Eukaryota</taxon>
        <taxon>Fungi</taxon>
        <taxon>Dikarya</taxon>
        <taxon>Basidiomycota</taxon>
        <taxon>Agaricomycotina</taxon>
        <taxon>Agaricomycetes</taxon>
        <taxon>Agaricomycetidae</taxon>
        <taxon>Jaapiales</taxon>
        <taxon>Jaapiaceae</taxon>
        <taxon>Jaapia</taxon>
    </lineage>
</organism>
<reference evidence="3" key="1">
    <citation type="journal article" date="2014" name="Proc. Natl. Acad. Sci. U.S.A.">
        <title>Extensive sampling of basidiomycete genomes demonstrates inadequacy of the white-rot/brown-rot paradigm for wood decay fungi.</title>
        <authorList>
            <person name="Riley R."/>
            <person name="Salamov A.A."/>
            <person name="Brown D.W."/>
            <person name="Nagy L.G."/>
            <person name="Floudas D."/>
            <person name="Held B.W."/>
            <person name="Levasseur A."/>
            <person name="Lombard V."/>
            <person name="Morin E."/>
            <person name="Otillar R."/>
            <person name="Lindquist E.A."/>
            <person name="Sun H."/>
            <person name="LaButti K.M."/>
            <person name="Schmutz J."/>
            <person name="Jabbour D."/>
            <person name="Luo H."/>
            <person name="Baker S.E."/>
            <person name="Pisabarro A.G."/>
            <person name="Walton J.D."/>
            <person name="Blanchette R.A."/>
            <person name="Henrissat B."/>
            <person name="Martin F."/>
            <person name="Cullen D."/>
            <person name="Hibbett D.S."/>
            <person name="Grigoriev I.V."/>
        </authorList>
    </citation>
    <scope>NUCLEOTIDE SEQUENCE [LARGE SCALE GENOMIC DNA]</scope>
    <source>
        <strain evidence="3">MUCL 33604</strain>
    </source>
</reference>
<sequence>MIQELPLRSVRRSSRLSTQLVHTNVDVVPRPPKPLRKPKRSREDEVSLLSPRAIRALKRQRLSTSTASRLEATISVAAAAAVGRSIRRVKAAINTRPVPVRTNSPSKPLSASEEDHPSSFLSVATRLPCEPPAEQPIAISTHVTAHTSDPPLSPVESSTLNSLPPSPSHEDGASRSTPICIPRDPLREPHPSQNDENTPPHQITPHDVWLTPVSSNPTPSPEVAQGPAFVPDVEMAEPTLVEDDAEDLSVVIQPRLRNPSHRSDGSKIALVPKHREHYSMWKIACRDRVQVM</sequence>
<dbReference type="AlphaFoldDB" id="A0A067PVR6"/>
<evidence type="ECO:0000313" key="3">
    <source>
        <dbReference type="Proteomes" id="UP000027265"/>
    </source>
</evidence>
<accession>A0A067PVR6</accession>